<comment type="caution">
    <text evidence="8">The sequence shown here is derived from an EMBL/GenBank/DDBJ whole genome shotgun (WGS) entry which is preliminary data.</text>
</comment>
<feature type="transmembrane region" description="Helical" evidence="6">
    <location>
        <begin position="226"/>
        <end position="250"/>
    </location>
</feature>
<feature type="transmembrane region" description="Helical" evidence="6">
    <location>
        <begin position="45"/>
        <end position="66"/>
    </location>
</feature>
<evidence type="ECO:0000313" key="8">
    <source>
        <dbReference type="EMBL" id="GIG86263.1"/>
    </source>
</evidence>
<dbReference type="PANTHER" id="PTHR23513:SF11">
    <property type="entry name" value="STAPHYLOFERRIN A TRANSPORTER"/>
    <property type="match status" value="1"/>
</dbReference>
<feature type="transmembrane region" description="Helical" evidence="6">
    <location>
        <begin position="356"/>
        <end position="376"/>
    </location>
</feature>
<feature type="transmembrane region" description="Helical" evidence="6">
    <location>
        <begin position="262"/>
        <end position="279"/>
    </location>
</feature>
<dbReference type="InterPro" id="IPR036259">
    <property type="entry name" value="MFS_trans_sf"/>
</dbReference>
<keyword evidence="2" id="KW-1003">Cell membrane</keyword>
<keyword evidence="9" id="KW-1185">Reference proteome</keyword>
<feature type="domain" description="Major facilitator superfamily (MFS) profile" evidence="7">
    <location>
        <begin position="226"/>
        <end position="408"/>
    </location>
</feature>
<accession>A0ABQ4DUX9</accession>
<dbReference type="EMBL" id="BONW01000004">
    <property type="protein sequence ID" value="GIG86263.1"/>
    <property type="molecule type" value="Genomic_DNA"/>
</dbReference>
<dbReference type="Gene3D" id="1.20.1250.20">
    <property type="entry name" value="MFS general substrate transporter like domains"/>
    <property type="match status" value="2"/>
</dbReference>
<dbReference type="InterPro" id="IPR011701">
    <property type="entry name" value="MFS"/>
</dbReference>
<feature type="transmembrane region" description="Helical" evidence="6">
    <location>
        <begin position="315"/>
        <end position="335"/>
    </location>
</feature>
<evidence type="ECO:0000256" key="4">
    <source>
        <dbReference type="ARBA" id="ARBA00022989"/>
    </source>
</evidence>
<keyword evidence="4 6" id="KW-1133">Transmembrane helix</keyword>
<organism evidence="8 9">
    <name type="scientific">Plantactinospora endophytica</name>
    <dbReference type="NCBI Taxonomy" id="673535"/>
    <lineage>
        <taxon>Bacteria</taxon>
        <taxon>Bacillati</taxon>
        <taxon>Actinomycetota</taxon>
        <taxon>Actinomycetes</taxon>
        <taxon>Micromonosporales</taxon>
        <taxon>Micromonosporaceae</taxon>
        <taxon>Plantactinospora</taxon>
    </lineage>
</organism>
<evidence type="ECO:0000256" key="2">
    <source>
        <dbReference type="ARBA" id="ARBA00022475"/>
    </source>
</evidence>
<dbReference type="Pfam" id="PF07690">
    <property type="entry name" value="MFS_1"/>
    <property type="match status" value="1"/>
</dbReference>
<evidence type="ECO:0000256" key="6">
    <source>
        <dbReference type="SAM" id="Phobius"/>
    </source>
</evidence>
<feature type="transmembrane region" description="Helical" evidence="6">
    <location>
        <begin position="291"/>
        <end position="309"/>
    </location>
</feature>
<proteinExistence type="predicted"/>
<reference evidence="8 9" key="1">
    <citation type="submission" date="2021-01" db="EMBL/GenBank/DDBJ databases">
        <title>Whole genome shotgun sequence of Plantactinospora endophytica NBRC 110450.</title>
        <authorList>
            <person name="Komaki H."/>
            <person name="Tamura T."/>
        </authorList>
    </citation>
    <scope>NUCLEOTIDE SEQUENCE [LARGE SCALE GENOMIC DNA]</scope>
    <source>
        <strain evidence="8 9">NBRC 110450</strain>
    </source>
</reference>
<protein>
    <submittedName>
        <fullName evidence="8">MFS transporter</fullName>
    </submittedName>
</protein>
<dbReference type="SUPFAM" id="SSF103473">
    <property type="entry name" value="MFS general substrate transporter"/>
    <property type="match status" value="1"/>
</dbReference>
<evidence type="ECO:0000313" key="9">
    <source>
        <dbReference type="Proteomes" id="UP000646749"/>
    </source>
</evidence>
<name>A0ABQ4DUX9_9ACTN</name>
<dbReference type="PROSITE" id="PS50850">
    <property type="entry name" value="MFS"/>
    <property type="match status" value="1"/>
</dbReference>
<dbReference type="InterPro" id="IPR020846">
    <property type="entry name" value="MFS_dom"/>
</dbReference>
<sequence>MVTAPEKRLGAPFWRFWTSAAAANVADGVRAAALPLIAASVSDNAFGVALIAACQQGAWLVFGLGAGVVADRYPPARVVAAADVLRVVMLAAVLTALFLDTVTIPLLAGAAFVIGVAETFRDTAAHSLVPRLVDQTQLERANGRLVGAEIVGNEFLGPLLGALLFAVAVTLPVALDATALLVAVVLILTLRRAAPAIATVDPAGSRPPLLVDLGRGARWLLSNPRLAAVTCSGAAVCFADSAWWSVLVVYSNDVLGLPEAGFGLLLTAGAVGGTVGALGAERLAGRLTPHVVLAAAALLCGLPAVAIALGGSLPVTAVMLAVSSGGFAVWSVVALSTRQREAPPEILGRVTGTHRLVLFGSGMVGALVGGVLADSVAITAPFYLAGALATVAAAGLLVVARTERRGQA</sequence>
<feature type="transmembrane region" description="Helical" evidence="6">
    <location>
        <begin position="162"/>
        <end position="188"/>
    </location>
</feature>
<evidence type="ECO:0000259" key="7">
    <source>
        <dbReference type="PROSITE" id="PS50850"/>
    </source>
</evidence>
<evidence type="ECO:0000256" key="3">
    <source>
        <dbReference type="ARBA" id="ARBA00022692"/>
    </source>
</evidence>
<evidence type="ECO:0000256" key="1">
    <source>
        <dbReference type="ARBA" id="ARBA00004651"/>
    </source>
</evidence>
<feature type="transmembrane region" description="Helical" evidence="6">
    <location>
        <begin position="382"/>
        <end position="400"/>
    </location>
</feature>
<comment type="subcellular location">
    <subcellularLocation>
        <location evidence="1">Cell membrane</location>
        <topology evidence="1">Multi-pass membrane protein</topology>
    </subcellularLocation>
</comment>
<keyword evidence="5 6" id="KW-0472">Membrane</keyword>
<keyword evidence="3 6" id="KW-0812">Transmembrane</keyword>
<dbReference type="PANTHER" id="PTHR23513">
    <property type="entry name" value="INTEGRAL MEMBRANE EFFLUX PROTEIN-RELATED"/>
    <property type="match status" value="1"/>
</dbReference>
<dbReference type="Proteomes" id="UP000646749">
    <property type="component" value="Unassembled WGS sequence"/>
</dbReference>
<evidence type="ECO:0000256" key="5">
    <source>
        <dbReference type="ARBA" id="ARBA00023136"/>
    </source>
</evidence>
<dbReference type="CDD" id="cd06173">
    <property type="entry name" value="MFS_MefA_like"/>
    <property type="match status" value="1"/>
</dbReference>
<gene>
    <name evidence="8" type="ORF">Pen02_11990</name>
</gene>